<dbReference type="PANTHER" id="PTHR12595:SF0">
    <property type="entry name" value="ADENYLATE KINASE ISOENZYME 6"/>
    <property type="match status" value="1"/>
</dbReference>
<evidence type="ECO:0000313" key="11">
    <source>
        <dbReference type="EMBL" id="CAI8004042.1"/>
    </source>
</evidence>
<keyword evidence="6" id="KW-0808">Transferase</keyword>
<keyword evidence="8 11" id="KW-0418">Kinase</keyword>
<dbReference type="EMBL" id="CASHTH010000550">
    <property type="protein sequence ID" value="CAI8004042.1"/>
    <property type="molecule type" value="Genomic_DNA"/>
</dbReference>
<dbReference type="FunFam" id="3.40.50.300:FF:000372">
    <property type="entry name" value="Adenylate kinase isoenzyme 6 homolog"/>
    <property type="match status" value="1"/>
</dbReference>
<accession>A0AA35R6E8</accession>
<dbReference type="AlphaFoldDB" id="A0AA35R6E8"/>
<dbReference type="GO" id="GO:0004017">
    <property type="term" value="F:AMP kinase activity"/>
    <property type="evidence" value="ECO:0007669"/>
    <property type="project" value="UniProtKB-EC"/>
</dbReference>
<keyword evidence="5" id="KW-0698">rRNA processing</keyword>
<dbReference type="InterPro" id="IPR020618">
    <property type="entry name" value="Adenyl_kinase_AK6"/>
</dbReference>
<evidence type="ECO:0000256" key="5">
    <source>
        <dbReference type="ARBA" id="ARBA00022552"/>
    </source>
</evidence>
<dbReference type="GO" id="GO:0005634">
    <property type="term" value="C:nucleus"/>
    <property type="evidence" value="ECO:0007669"/>
    <property type="project" value="UniProtKB-SubCell"/>
</dbReference>
<evidence type="ECO:0000256" key="10">
    <source>
        <dbReference type="ARBA" id="ARBA00023242"/>
    </source>
</evidence>
<gene>
    <name evidence="11" type="ORF">GBAR_LOCUS3820</name>
</gene>
<keyword evidence="3" id="KW-0963">Cytoplasm</keyword>
<dbReference type="GO" id="GO:0006364">
    <property type="term" value="P:rRNA processing"/>
    <property type="evidence" value="ECO:0007669"/>
    <property type="project" value="UniProtKB-KW"/>
</dbReference>
<evidence type="ECO:0000256" key="3">
    <source>
        <dbReference type="ARBA" id="ARBA00022490"/>
    </source>
</evidence>
<comment type="subcellular location">
    <subcellularLocation>
        <location evidence="2">Nucleus</location>
    </subcellularLocation>
</comment>
<keyword evidence="10" id="KW-0539">Nucleus</keyword>
<evidence type="ECO:0000256" key="7">
    <source>
        <dbReference type="ARBA" id="ARBA00022741"/>
    </source>
</evidence>
<dbReference type="GO" id="GO:0005737">
    <property type="term" value="C:cytoplasm"/>
    <property type="evidence" value="ECO:0007669"/>
    <property type="project" value="TreeGrafter"/>
</dbReference>
<protein>
    <submittedName>
        <fullName evidence="11">Adenylate kinase isoenzyme 6</fullName>
    </submittedName>
</protein>
<reference evidence="11" key="1">
    <citation type="submission" date="2023-03" db="EMBL/GenBank/DDBJ databases">
        <authorList>
            <person name="Steffen K."/>
            <person name="Cardenas P."/>
        </authorList>
    </citation>
    <scope>NUCLEOTIDE SEQUENCE</scope>
</reference>
<comment type="catalytic activity">
    <reaction evidence="1">
        <text>AMP + ATP = 2 ADP</text>
        <dbReference type="Rhea" id="RHEA:12973"/>
        <dbReference type="ChEBI" id="CHEBI:30616"/>
        <dbReference type="ChEBI" id="CHEBI:456215"/>
        <dbReference type="ChEBI" id="CHEBI:456216"/>
        <dbReference type="EC" id="2.7.4.3"/>
    </reaction>
</comment>
<name>A0AA35R6E8_GEOBA</name>
<keyword evidence="4" id="KW-0690">Ribosome biogenesis</keyword>
<proteinExistence type="predicted"/>
<keyword evidence="12" id="KW-1185">Reference proteome</keyword>
<evidence type="ECO:0000256" key="1">
    <source>
        <dbReference type="ARBA" id="ARBA00000582"/>
    </source>
</evidence>
<organism evidence="11 12">
    <name type="scientific">Geodia barretti</name>
    <name type="common">Barrett's horny sponge</name>
    <dbReference type="NCBI Taxonomy" id="519541"/>
    <lineage>
        <taxon>Eukaryota</taxon>
        <taxon>Metazoa</taxon>
        <taxon>Porifera</taxon>
        <taxon>Demospongiae</taxon>
        <taxon>Heteroscleromorpha</taxon>
        <taxon>Tetractinellida</taxon>
        <taxon>Astrophorina</taxon>
        <taxon>Geodiidae</taxon>
        <taxon>Geodia</taxon>
    </lineage>
</organism>
<keyword evidence="9" id="KW-0067">ATP-binding</keyword>
<dbReference type="SUPFAM" id="SSF52540">
    <property type="entry name" value="P-loop containing nucleoside triphosphate hydrolases"/>
    <property type="match status" value="1"/>
</dbReference>
<evidence type="ECO:0000313" key="12">
    <source>
        <dbReference type="Proteomes" id="UP001174909"/>
    </source>
</evidence>
<comment type="caution">
    <text evidence="11">The sequence shown here is derived from an EMBL/GenBank/DDBJ whole genome shotgun (WGS) entry which is preliminary data.</text>
</comment>
<evidence type="ECO:0000256" key="9">
    <source>
        <dbReference type="ARBA" id="ARBA00022840"/>
    </source>
</evidence>
<dbReference type="InterPro" id="IPR027417">
    <property type="entry name" value="P-loop_NTPase"/>
</dbReference>
<dbReference type="PANTHER" id="PTHR12595">
    <property type="entry name" value="POS9-ACTIVATING FACTOR FAP7-RELATED"/>
    <property type="match status" value="1"/>
</dbReference>
<sequence>MRHVDVGLVAKQQDLYDGFDDQYQCPILDEDKVIDELEEVMSEGGNVVDYHGCDFFPERWFHVVVVLRTDNTLLYDRLSKRGYSGQKLTDNVQCEIFQTILEEARDSYSHSMVHELPSNTPENFEQNVDIICTLISEWTSAHVK</sequence>
<evidence type="ECO:0000256" key="4">
    <source>
        <dbReference type="ARBA" id="ARBA00022517"/>
    </source>
</evidence>
<dbReference type="Gene3D" id="3.40.50.300">
    <property type="entry name" value="P-loop containing nucleotide triphosphate hydrolases"/>
    <property type="match status" value="1"/>
</dbReference>
<evidence type="ECO:0000256" key="2">
    <source>
        <dbReference type="ARBA" id="ARBA00004123"/>
    </source>
</evidence>
<dbReference type="Pfam" id="PF13238">
    <property type="entry name" value="AAA_18"/>
    <property type="match status" value="1"/>
</dbReference>
<dbReference type="GO" id="GO:0016887">
    <property type="term" value="F:ATP hydrolysis activity"/>
    <property type="evidence" value="ECO:0007669"/>
    <property type="project" value="InterPro"/>
</dbReference>
<keyword evidence="7" id="KW-0547">Nucleotide-binding</keyword>
<dbReference type="GO" id="GO:0005524">
    <property type="term" value="F:ATP binding"/>
    <property type="evidence" value="ECO:0007669"/>
    <property type="project" value="UniProtKB-KW"/>
</dbReference>
<evidence type="ECO:0000256" key="6">
    <source>
        <dbReference type="ARBA" id="ARBA00022679"/>
    </source>
</evidence>
<dbReference type="Proteomes" id="UP001174909">
    <property type="component" value="Unassembled WGS sequence"/>
</dbReference>
<evidence type="ECO:0000256" key="8">
    <source>
        <dbReference type="ARBA" id="ARBA00022777"/>
    </source>
</evidence>